<dbReference type="PANTHER" id="PTHR43031">
    <property type="entry name" value="FAD-DEPENDENT OXIDOREDUCTASE"/>
    <property type="match status" value="1"/>
</dbReference>
<sequence length="120" mass="14194">MLFSGFIQKAENNILTSNEFFSEVYENKRNVHLFDLRIESEYIKSRLIDAVLADTKEKFSEYLKKIDKEAVIFIYCEEGQRTKAAAEWLYTLGYKDVYQLKGGFNQWRKNGYPIDAEKIK</sequence>
<dbReference type="Proteomes" id="UP001207408">
    <property type="component" value="Unassembled WGS sequence"/>
</dbReference>
<reference evidence="2" key="1">
    <citation type="submission" date="2022-10" db="EMBL/GenBank/DDBJ databases">
        <authorList>
            <person name="Yu W.X."/>
        </authorList>
    </citation>
    <scope>NUCLEOTIDE SEQUENCE</scope>
    <source>
        <strain evidence="2">D04</strain>
    </source>
</reference>
<feature type="domain" description="Rhodanese" evidence="1">
    <location>
        <begin position="27"/>
        <end position="116"/>
    </location>
</feature>
<dbReference type="AlphaFoldDB" id="A0AAE3MFQ6"/>
<dbReference type="Gene3D" id="3.40.250.10">
    <property type="entry name" value="Rhodanese-like domain"/>
    <property type="match status" value="1"/>
</dbReference>
<dbReference type="SMART" id="SM00450">
    <property type="entry name" value="RHOD"/>
    <property type="match status" value="1"/>
</dbReference>
<organism evidence="2 3">
    <name type="scientific">Plebeiibacterium marinum</name>
    <dbReference type="NCBI Taxonomy" id="2992111"/>
    <lineage>
        <taxon>Bacteria</taxon>
        <taxon>Pseudomonadati</taxon>
        <taxon>Bacteroidota</taxon>
        <taxon>Bacteroidia</taxon>
        <taxon>Marinilabiliales</taxon>
        <taxon>Marinilabiliaceae</taxon>
        <taxon>Plebeiibacterium</taxon>
    </lineage>
</organism>
<accession>A0AAE3MFQ6</accession>
<gene>
    <name evidence="2" type="ORF">OM074_15235</name>
</gene>
<dbReference type="PANTHER" id="PTHR43031:SF1">
    <property type="entry name" value="PYRIDINE NUCLEOTIDE-DISULPHIDE OXIDOREDUCTASE"/>
    <property type="match status" value="1"/>
</dbReference>
<dbReference type="CDD" id="cd00158">
    <property type="entry name" value="RHOD"/>
    <property type="match status" value="1"/>
</dbReference>
<dbReference type="SUPFAM" id="SSF52821">
    <property type="entry name" value="Rhodanese/Cell cycle control phosphatase"/>
    <property type="match status" value="1"/>
</dbReference>
<evidence type="ECO:0000313" key="3">
    <source>
        <dbReference type="Proteomes" id="UP001207408"/>
    </source>
</evidence>
<dbReference type="RefSeq" id="WP_301200960.1">
    <property type="nucleotide sequence ID" value="NZ_JAPDPI010000035.1"/>
</dbReference>
<protein>
    <submittedName>
        <fullName evidence="2">Rhodanese-like domain-containing protein</fullName>
    </submittedName>
</protein>
<dbReference type="InterPro" id="IPR001763">
    <property type="entry name" value="Rhodanese-like_dom"/>
</dbReference>
<name>A0AAE3MFQ6_9BACT</name>
<dbReference type="InterPro" id="IPR036873">
    <property type="entry name" value="Rhodanese-like_dom_sf"/>
</dbReference>
<dbReference type="InterPro" id="IPR050229">
    <property type="entry name" value="GlpE_sulfurtransferase"/>
</dbReference>
<comment type="caution">
    <text evidence="2">The sequence shown here is derived from an EMBL/GenBank/DDBJ whole genome shotgun (WGS) entry which is preliminary data.</text>
</comment>
<dbReference type="PROSITE" id="PS50206">
    <property type="entry name" value="RHODANESE_3"/>
    <property type="match status" value="1"/>
</dbReference>
<dbReference type="EMBL" id="JAPDPI010000035">
    <property type="protein sequence ID" value="MCW3806989.1"/>
    <property type="molecule type" value="Genomic_DNA"/>
</dbReference>
<evidence type="ECO:0000313" key="2">
    <source>
        <dbReference type="EMBL" id="MCW3806989.1"/>
    </source>
</evidence>
<evidence type="ECO:0000259" key="1">
    <source>
        <dbReference type="PROSITE" id="PS50206"/>
    </source>
</evidence>
<keyword evidence="3" id="KW-1185">Reference proteome</keyword>
<dbReference type="Pfam" id="PF00581">
    <property type="entry name" value="Rhodanese"/>
    <property type="match status" value="1"/>
</dbReference>
<proteinExistence type="predicted"/>